<reference evidence="2" key="1">
    <citation type="submission" date="2016-10" db="EMBL/GenBank/DDBJ databases">
        <authorList>
            <person name="Varghese N."/>
            <person name="Submissions S."/>
        </authorList>
    </citation>
    <scope>NUCLEOTIDE SEQUENCE [LARGE SCALE GENOMIC DNA]</scope>
    <source>
        <strain evidence="2">CGMCC 4.3525</strain>
    </source>
</reference>
<dbReference type="STRING" id="402600.SAMN05216188_101363"/>
<dbReference type="EMBL" id="FOFR01000001">
    <property type="protein sequence ID" value="SEP74714.1"/>
    <property type="molecule type" value="Genomic_DNA"/>
</dbReference>
<name>A0A1H9ADE4_9PSEU</name>
<proteinExistence type="predicted"/>
<dbReference type="OrthoDB" id="3683454at2"/>
<gene>
    <name evidence="1" type="ORF">SAMN05216188_101363</name>
</gene>
<dbReference type="RefSeq" id="WP_089948529.1">
    <property type="nucleotide sequence ID" value="NZ_FOFR01000001.1"/>
</dbReference>
<dbReference type="AlphaFoldDB" id="A0A1H9ADE4"/>
<sequence length="185" mass="19801">MKFAREVSGISHGVSLGLLAALYVRDSLALSVDVEPHVPGLEPPLPVRVPAGVDRAAVTAQWPGWWADALQAWTRGVEPLAAENAEALLTRPACRAAVLALKPGLDELHRLRSPAALPIGDVLRGVESRIGRWAQSVELHIAEVPVDGLLWERIGPAHVLASTRFLGDPARSAPALRAVLEDLVR</sequence>
<keyword evidence="2" id="KW-1185">Reference proteome</keyword>
<protein>
    <submittedName>
        <fullName evidence="1">Uncharacterized protein</fullName>
    </submittedName>
</protein>
<organism evidence="1 2">
    <name type="scientific">Lentzea xinjiangensis</name>
    <dbReference type="NCBI Taxonomy" id="402600"/>
    <lineage>
        <taxon>Bacteria</taxon>
        <taxon>Bacillati</taxon>
        <taxon>Actinomycetota</taxon>
        <taxon>Actinomycetes</taxon>
        <taxon>Pseudonocardiales</taxon>
        <taxon>Pseudonocardiaceae</taxon>
        <taxon>Lentzea</taxon>
    </lineage>
</organism>
<evidence type="ECO:0000313" key="1">
    <source>
        <dbReference type="EMBL" id="SEP74714.1"/>
    </source>
</evidence>
<accession>A0A1H9ADE4</accession>
<dbReference type="Proteomes" id="UP000199352">
    <property type="component" value="Unassembled WGS sequence"/>
</dbReference>
<evidence type="ECO:0000313" key="2">
    <source>
        <dbReference type="Proteomes" id="UP000199352"/>
    </source>
</evidence>